<dbReference type="Gene3D" id="1.10.357.10">
    <property type="entry name" value="Tetracycline Repressor, domain 2"/>
    <property type="match status" value="1"/>
</dbReference>
<keyword evidence="3" id="KW-0804">Transcription</keyword>
<feature type="DNA-binding region" description="H-T-H motif" evidence="4">
    <location>
        <begin position="24"/>
        <end position="43"/>
    </location>
</feature>
<comment type="caution">
    <text evidence="6">The sequence shown here is derived from an EMBL/GenBank/DDBJ whole genome shotgun (WGS) entry which is preliminary data.</text>
</comment>
<evidence type="ECO:0000256" key="2">
    <source>
        <dbReference type="ARBA" id="ARBA00023125"/>
    </source>
</evidence>
<dbReference type="GO" id="GO:0003677">
    <property type="term" value="F:DNA binding"/>
    <property type="evidence" value="ECO:0007669"/>
    <property type="project" value="UniProtKB-UniRule"/>
</dbReference>
<dbReference type="InterPro" id="IPR009057">
    <property type="entry name" value="Homeodomain-like_sf"/>
</dbReference>
<evidence type="ECO:0000256" key="3">
    <source>
        <dbReference type="ARBA" id="ARBA00023163"/>
    </source>
</evidence>
<evidence type="ECO:0000313" key="6">
    <source>
        <dbReference type="EMBL" id="TGD18364.1"/>
    </source>
</evidence>
<dbReference type="Pfam" id="PF00440">
    <property type="entry name" value="TetR_N"/>
    <property type="match status" value="1"/>
</dbReference>
<evidence type="ECO:0000259" key="5">
    <source>
        <dbReference type="PROSITE" id="PS50977"/>
    </source>
</evidence>
<name>A0A4Z0JB45_9LACO</name>
<dbReference type="RefSeq" id="WP_135368286.1">
    <property type="nucleotide sequence ID" value="NZ_RKLX01000013.1"/>
</dbReference>
<gene>
    <name evidence="6" type="ORF">EGT51_08610</name>
</gene>
<dbReference type="AlphaFoldDB" id="A0A4Z0JB45"/>
<dbReference type="InterPro" id="IPR001647">
    <property type="entry name" value="HTH_TetR"/>
</dbReference>
<dbReference type="PANTHER" id="PTHR47506:SF6">
    <property type="entry name" value="HTH-TYPE TRANSCRIPTIONAL REPRESSOR NEMR"/>
    <property type="match status" value="1"/>
</dbReference>
<keyword evidence="1" id="KW-0805">Transcription regulation</keyword>
<sequence>MINQKDLMRKLNQVVLIEGFQKLSMGKLAAAVGISRASLYLYFKNKDEVVQAVVERHLGFIAEHPVPQQFSPATFLPIWLASLQLMGTTTERFMADLRTHYPEHFQAVSEAQQDYFAQLETYITQGQAQKVLMDVYPADFVIFQAQTLIQGILTRVQHRQLAVDQAGRYVEATLHLQLVSLLAANSQARLDVKQVAGLEAAVLRKFRETYALIL</sequence>
<evidence type="ECO:0000256" key="4">
    <source>
        <dbReference type="PROSITE-ProRule" id="PRU00335"/>
    </source>
</evidence>
<feature type="domain" description="HTH tetR-type" evidence="5">
    <location>
        <begin position="1"/>
        <end position="61"/>
    </location>
</feature>
<dbReference type="EMBL" id="RKLX01000013">
    <property type="protein sequence ID" value="TGD18364.1"/>
    <property type="molecule type" value="Genomic_DNA"/>
</dbReference>
<dbReference type="OrthoDB" id="881297at2"/>
<dbReference type="PROSITE" id="PS50977">
    <property type="entry name" value="HTH_TETR_2"/>
    <property type="match status" value="1"/>
</dbReference>
<proteinExistence type="predicted"/>
<evidence type="ECO:0000313" key="7">
    <source>
        <dbReference type="Proteomes" id="UP000297348"/>
    </source>
</evidence>
<keyword evidence="2 4" id="KW-0238">DNA-binding</keyword>
<protein>
    <submittedName>
        <fullName evidence="6">TetR/AcrR family transcriptional regulator</fullName>
    </submittedName>
</protein>
<dbReference type="Proteomes" id="UP000297348">
    <property type="component" value="Unassembled WGS sequence"/>
</dbReference>
<evidence type="ECO:0000256" key="1">
    <source>
        <dbReference type="ARBA" id="ARBA00023015"/>
    </source>
</evidence>
<reference evidence="6 7" key="1">
    <citation type="submission" date="2018-10" db="EMBL/GenBank/DDBJ databases">
        <title>Lactobacillus sp. R7 and Lactobacillus sp. R19 isolated from fermented mustard green product of Taiwan.</title>
        <authorList>
            <person name="Lin S.-T."/>
        </authorList>
    </citation>
    <scope>NUCLEOTIDE SEQUENCE [LARGE SCALE GENOMIC DNA]</scope>
    <source>
        <strain evidence="6 7">BCRC 81129</strain>
    </source>
</reference>
<accession>A0A4Z0JB45</accession>
<organism evidence="6 7">
    <name type="scientific">Levilactobacillus suantsaiihabitans</name>
    <dbReference type="NCBI Taxonomy" id="2487722"/>
    <lineage>
        <taxon>Bacteria</taxon>
        <taxon>Bacillati</taxon>
        <taxon>Bacillota</taxon>
        <taxon>Bacilli</taxon>
        <taxon>Lactobacillales</taxon>
        <taxon>Lactobacillaceae</taxon>
        <taxon>Levilactobacillus</taxon>
    </lineage>
</organism>
<keyword evidence="7" id="KW-1185">Reference proteome</keyword>
<dbReference type="PROSITE" id="PS01081">
    <property type="entry name" value="HTH_TETR_1"/>
    <property type="match status" value="1"/>
</dbReference>
<dbReference type="SUPFAM" id="SSF46689">
    <property type="entry name" value="Homeodomain-like"/>
    <property type="match status" value="1"/>
</dbReference>
<dbReference type="PANTHER" id="PTHR47506">
    <property type="entry name" value="TRANSCRIPTIONAL REGULATORY PROTEIN"/>
    <property type="match status" value="1"/>
</dbReference>
<dbReference type="InterPro" id="IPR023772">
    <property type="entry name" value="DNA-bd_HTH_TetR-type_CS"/>
</dbReference>